<feature type="region of interest" description="Disordered" evidence="1">
    <location>
        <begin position="25"/>
        <end position="45"/>
    </location>
</feature>
<accession>A0AAW7JSX2</accession>
<organism evidence="3 4">
    <name type="scientific">Collinsella ihumii</name>
    <dbReference type="NCBI Taxonomy" id="1720204"/>
    <lineage>
        <taxon>Bacteria</taxon>
        <taxon>Bacillati</taxon>
        <taxon>Actinomycetota</taxon>
        <taxon>Coriobacteriia</taxon>
        <taxon>Coriobacteriales</taxon>
        <taxon>Coriobacteriaceae</taxon>
        <taxon>Collinsella</taxon>
    </lineage>
</organism>
<dbReference type="EMBL" id="JAUEIR010000011">
    <property type="protein sequence ID" value="MDN0070285.1"/>
    <property type="molecule type" value="Genomic_DNA"/>
</dbReference>
<dbReference type="RefSeq" id="WP_289827731.1">
    <property type="nucleotide sequence ID" value="NZ_JAUEIR010000011.1"/>
</dbReference>
<comment type="caution">
    <text evidence="3">The sequence shown here is derived from an EMBL/GenBank/DDBJ whole genome shotgun (WGS) entry which is preliminary data.</text>
</comment>
<dbReference type="Proteomes" id="UP001168505">
    <property type="component" value="Unassembled WGS sequence"/>
</dbReference>
<evidence type="ECO:0000256" key="1">
    <source>
        <dbReference type="SAM" id="MobiDB-lite"/>
    </source>
</evidence>
<feature type="compositionally biased region" description="Low complexity" evidence="1">
    <location>
        <begin position="25"/>
        <end position="42"/>
    </location>
</feature>
<gene>
    <name evidence="3" type="ORF">QVN40_11325</name>
</gene>
<sequence length="103" mass="10355">MAIAAAAILGTGLIAAMPAHAASTADATSGTSLTSSLAAGSDVQASRPSYIDADSDGICDNCANSACRNQRDLCNNRGGGRARTGHHLHKNGCTGQHRAHAHC</sequence>
<reference evidence="3" key="2">
    <citation type="submission" date="2023-08" db="EMBL/GenBank/DDBJ databases">
        <title>Identification and characterization of horizontal gene transfer across gut microbiota members of farm animals based on homology search.</title>
        <authorList>
            <person name="Schwarzerova J."/>
            <person name="Nykrynova M."/>
            <person name="Jureckova K."/>
            <person name="Cejkova D."/>
            <person name="Rychlik I."/>
        </authorList>
    </citation>
    <scope>NUCLEOTIDE SEQUENCE</scope>
    <source>
        <strain evidence="3">15_COKtk</strain>
    </source>
</reference>
<evidence type="ECO:0000256" key="2">
    <source>
        <dbReference type="SAM" id="SignalP"/>
    </source>
</evidence>
<feature type="chain" id="PRO_5043599918" description="Secreted protein" evidence="2">
    <location>
        <begin position="22"/>
        <end position="103"/>
    </location>
</feature>
<name>A0AAW7JSX2_9ACTN</name>
<keyword evidence="2" id="KW-0732">Signal</keyword>
<proteinExistence type="predicted"/>
<evidence type="ECO:0000313" key="4">
    <source>
        <dbReference type="Proteomes" id="UP001168505"/>
    </source>
</evidence>
<feature type="signal peptide" evidence="2">
    <location>
        <begin position="1"/>
        <end position="21"/>
    </location>
</feature>
<reference evidence="3" key="1">
    <citation type="submission" date="2023-06" db="EMBL/GenBank/DDBJ databases">
        <authorList>
            <person name="Zeman M."/>
            <person name="Kubasova T."/>
            <person name="Jahodarova E."/>
            <person name="Nykrynova M."/>
            <person name="Rychlik I."/>
        </authorList>
    </citation>
    <scope>NUCLEOTIDE SEQUENCE</scope>
    <source>
        <strain evidence="3">15_COKtk</strain>
    </source>
</reference>
<protein>
    <recommendedName>
        <fullName evidence="5">Secreted protein</fullName>
    </recommendedName>
</protein>
<evidence type="ECO:0000313" key="3">
    <source>
        <dbReference type="EMBL" id="MDN0070285.1"/>
    </source>
</evidence>
<dbReference type="AlphaFoldDB" id="A0AAW7JSX2"/>
<evidence type="ECO:0008006" key="5">
    <source>
        <dbReference type="Google" id="ProtNLM"/>
    </source>
</evidence>